<dbReference type="EMBL" id="KN881629">
    <property type="protein sequence ID" value="KIY53005.1"/>
    <property type="molecule type" value="Genomic_DNA"/>
</dbReference>
<dbReference type="Pfam" id="PF09435">
    <property type="entry name" value="DUF2015"/>
    <property type="match status" value="1"/>
</dbReference>
<organism evidence="3 4">
    <name type="scientific">Fistulina hepatica ATCC 64428</name>
    <dbReference type="NCBI Taxonomy" id="1128425"/>
    <lineage>
        <taxon>Eukaryota</taxon>
        <taxon>Fungi</taxon>
        <taxon>Dikarya</taxon>
        <taxon>Basidiomycota</taxon>
        <taxon>Agaricomycotina</taxon>
        <taxon>Agaricomycetes</taxon>
        <taxon>Agaricomycetidae</taxon>
        <taxon>Agaricales</taxon>
        <taxon>Fistulinaceae</taxon>
        <taxon>Fistulina</taxon>
    </lineage>
</organism>
<reference evidence="3 4" key="1">
    <citation type="journal article" date="2015" name="Fungal Genet. Biol.">
        <title>Evolution of novel wood decay mechanisms in Agaricales revealed by the genome sequences of Fistulina hepatica and Cylindrobasidium torrendii.</title>
        <authorList>
            <person name="Floudas D."/>
            <person name="Held B.W."/>
            <person name="Riley R."/>
            <person name="Nagy L.G."/>
            <person name="Koehler G."/>
            <person name="Ransdell A.S."/>
            <person name="Younus H."/>
            <person name="Chow J."/>
            <person name="Chiniquy J."/>
            <person name="Lipzen A."/>
            <person name="Tritt A."/>
            <person name="Sun H."/>
            <person name="Haridas S."/>
            <person name="LaButti K."/>
            <person name="Ohm R.A."/>
            <person name="Kues U."/>
            <person name="Blanchette R.A."/>
            <person name="Grigoriev I.V."/>
            <person name="Minto R.E."/>
            <person name="Hibbett D.S."/>
        </authorList>
    </citation>
    <scope>NUCLEOTIDE SEQUENCE [LARGE SCALE GENOMIC DNA]</scope>
    <source>
        <strain evidence="3 4">ATCC 64428</strain>
    </source>
</reference>
<keyword evidence="2" id="KW-0732">Signal</keyword>
<evidence type="ECO:0000256" key="1">
    <source>
        <dbReference type="ARBA" id="ARBA00008325"/>
    </source>
</evidence>
<dbReference type="PANTHER" id="PTHR28023:SF1">
    <property type="entry name" value="UPF0357 PROTEIN YCL012C"/>
    <property type="match status" value="1"/>
</dbReference>
<keyword evidence="4" id="KW-1185">Reference proteome</keyword>
<sequence>MLFIVSLVTFVVVLVLMAYKYRDNIIHYLPEVIRSRVTFPRYTRLTTFSAQAGAGLTSSAFDIEANIRDGDSRMGLDERDTQEVADIMRQERVTFDQARLIRQNRLLTSNNIDSSGMPLDSKAITHL</sequence>
<comment type="similarity">
    <text evidence="1">Belongs to the UPF0357 family.</text>
</comment>
<dbReference type="InterPro" id="IPR018559">
    <property type="entry name" value="DUF2015"/>
</dbReference>
<evidence type="ECO:0000313" key="4">
    <source>
        <dbReference type="Proteomes" id="UP000054144"/>
    </source>
</evidence>
<evidence type="ECO:0000256" key="2">
    <source>
        <dbReference type="ARBA" id="ARBA00022729"/>
    </source>
</evidence>
<accession>A0A0D7AMA9</accession>
<name>A0A0D7AMA9_9AGAR</name>
<dbReference type="AlphaFoldDB" id="A0A0D7AMA9"/>
<proteinExistence type="inferred from homology"/>
<dbReference type="OrthoDB" id="447314at2759"/>
<dbReference type="PANTHER" id="PTHR28023">
    <property type="entry name" value="UPF0357 PROTEIN YCL012C"/>
    <property type="match status" value="1"/>
</dbReference>
<dbReference type="Proteomes" id="UP000054144">
    <property type="component" value="Unassembled WGS sequence"/>
</dbReference>
<evidence type="ECO:0000313" key="3">
    <source>
        <dbReference type="EMBL" id="KIY53005.1"/>
    </source>
</evidence>
<protein>
    <submittedName>
        <fullName evidence="3">Uncharacterized protein</fullName>
    </submittedName>
</protein>
<gene>
    <name evidence="3" type="ORF">FISHEDRAFT_69460</name>
</gene>